<dbReference type="GO" id="GO:0016887">
    <property type="term" value="F:ATP hydrolysis activity"/>
    <property type="evidence" value="ECO:0007669"/>
    <property type="project" value="InterPro"/>
</dbReference>
<dbReference type="Proteomes" id="UP000015453">
    <property type="component" value="Unassembled WGS sequence"/>
</dbReference>
<dbReference type="PANTHER" id="PTHR10073">
    <property type="entry name" value="DNA MISMATCH REPAIR PROTEIN MLH, PMS, MUTL"/>
    <property type="match status" value="1"/>
</dbReference>
<comment type="caution">
    <text evidence="2">The sequence shown here is derived from an EMBL/GenBank/DDBJ whole genome shotgun (WGS) entry which is preliminary data.</text>
</comment>
<feature type="non-terminal residue" evidence="2">
    <location>
        <position position="255"/>
    </location>
</feature>
<protein>
    <recommendedName>
        <fullName evidence="4">DNA mismatch repair protein S5 domain-containing protein</fullName>
    </recommendedName>
</protein>
<proteinExistence type="inferred from homology"/>
<evidence type="ECO:0000256" key="1">
    <source>
        <dbReference type="ARBA" id="ARBA00006082"/>
    </source>
</evidence>
<organism evidence="2 3">
    <name type="scientific">Genlisea aurea</name>
    <dbReference type="NCBI Taxonomy" id="192259"/>
    <lineage>
        <taxon>Eukaryota</taxon>
        <taxon>Viridiplantae</taxon>
        <taxon>Streptophyta</taxon>
        <taxon>Embryophyta</taxon>
        <taxon>Tracheophyta</taxon>
        <taxon>Spermatophyta</taxon>
        <taxon>Magnoliopsida</taxon>
        <taxon>eudicotyledons</taxon>
        <taxon>Gunneridae</taxon>
        <taxon>Pentapetalae</taxon>
        <taxon>asterids</taxon>
        <taxon>lamiids</taxon>
        <taxon>Lamiales</taxon>
        <taxon>Lentibulariaceae</taxon>
        <taxon>Genlisea</taxon>
    </lineage>
</organism>
<evidence type="ECO:0008006" key="4">
    <source>
        <dbReference type="Google" id="ProtNLM"/>
    </source>
</evidence>
<evidence type="ECO:0000313" key="3">
    <source>
        <dbReference type="Proteomes" id="UP000015453"/>
    </source>
</evidence>
<gene>
    <name evidence="2" type="ORF">M569_11239</name>
</gene>
<dbReference type="SUPFAM" id="SSF55874">
    <property type="entry name" value="ATPase domain of HSP90 chaperone/DNA topoisomerase II/histidine kinase"/>
    <property type="match status" value="1"/>
</dbReference>
<sequence>VDISVGVASSYVRVVDNGAGISRSGLMLLGERHATSKSGNLDLMDSGTENYGFHGETLCSISNVSLLEILTRVHGKPNGYKKVIKESKCLFIGISDDRQAVGTTVTVRDIFYNQPVRRKHMESSSNKMLNAVKMAILRLALINMGVSFVLVDRDSVEKILHIEPSSSPSTILSRNFGIENSTSFLKLNLSSGELKLSGFISGPRDVLSVKRIKYEFCPMFILNLCCPRSFYDIFTQEQARTFVEFKDWRPVLAFV</sequence>
<dbReference type="EMBL" id="AUSU01005415">
    <property type="protein sequence ID" value="EPS63544.1"/>
    <property type="molecule type" value="Genomic_DNA"/>
</dbReference>
<comment type="similarity">
    <text evidence="1">Belongs to the DNA mismatch repair MutL/HexB family.</text>
</comment>
<feature type="non-terminal residue" evidence="2">
    <location>
        <position position="1"/>
    </location>
</feature>
<reference evidence="2 3" key="1">
    <citation type="journal article" date="2013" name="BMC Genomics">
        <title>The miniature genome of a carnivorous plant Genlisea aurea contains a low number of genes and short non-coding sequences.</title>
        <authorList>
            <person name="Leushkin E.V."/>
            <person name="Sutormin R.A."/>
            <person name="Nabieva E.R."/>
            <person name="Penin A.A."/>
            <person name="Kondrashov A.S."/>
            <person name="Logacheva M.D."/>
        </authorList>
    </citation>
    <scope>NUCLEOTIDE SEQUENCE [LARGE SCALE GENOMIC DNA]</scope>
</reference>
<keyword evidence="3" id="KW-1185">Reference proteome</keyword>
<name>S8C9E0_9LAMI</name>
<accession>S8C9E0</accession>
<evidence type="ECO:0000313" key="2">
    <source>
        <dbReference type="EMBL" id="EPS63544.1"/>
    </source>
</evidence>
<dbReference type="OrthoDB" id="429932at2759"/>
<dbReference type="GO" id="GO:0032300">
    <property type="term" value="C:mismatch repair complex"/>
    <property type="evidence" value="ECO:0007669"/>
    <property type="project" value="InterPro"/>
</dbReference>
<dbReference type="GO" id="GO:0140664">
    <property type="term" value="F:ATP-dependent DNA damage sensor activity"/>
    <property type="evidence" value="ECO:0007669"/>
    <property type="project" value="InterPro"/>
</dbReference>
<dbReference type="InterPro" id="IPR038973">
    <property type="entry name" value="MutL/Mlh/Pms-like"/>
</dbReference>
<dbReference type="Gene3D" id="3.30.565.10">
    <property type="entry name" value="Histidine kinase-like ATPase, C-terminal domain"/>
    <property type="match status" value="1"/>
</dbReference>
<dbReference type="GO" id="GO:0006298">
    <property type="term" value="P:mismatch repair"/>
    <property type="evidence" value="ECO:0007669"/>
    <property type="project" value="InterPro"/>
</dbReference>
<dbReference type="PANTHER" id="PTHR10073:SF47">
    <property type="entry name" value="DNA MISMATCH REPAIR PROTEIN MLH3"/>
    <property type="match status" value="1"/>
</dbReference>
<dbReference type="AlphaFoldDB" id="S8C9E0"/>
<dbReference type="InterPro" id="IPR036890">
    <property type="entry name" value="HATPase_C_sf"/>
</dbReference>